<proteinExistence type="predicted"/>
<protein>
    <submittedName>
        <fullName evidence="2">Uncharacterized protein</fullName>
    </submittedName>
</protein>
<organism evidence="2">
    <name type="scientific">Aphanomyces invadans</name>
    <dbReference type="NCBI Taxonomy" id="157072"/>
    <lineage>
        <taxon>Eukaryota</taxon>
        <taxon>Sar</taxon>
        <taxon>Stramenopiles</taxon>
        <taxon>Oomycota</taxon>
        <taxon>Saprolegniomycetes</taxon>
        <taxon>Saprolegniales</taxon>
        <taxon>Verrucalvaceae</taxon>
        <taxon>Aphanomyces</taxon>
    </lineage>
</organism>
<evidence type="ECO:0000313" key="2">
    <source>
        <dbReference type="EMBL" id="ETV93703.1"/>
    </source>
</evidence>
<reference evidence="2" key="1">
    <citation type="submission" date="2013-12" db="EMBL/GenBank/DDBJ databases">
        <title>The Genome Sequence of Aphanomyces invadans NJM9701.</title>
        <authorList>
            <consortium name="The Broad Institute Genomics Platform"/>
            <person name="Russ C."/>
            <person name="Tyler B."/>
            <person name="van West P."/>
            <person name="Dieguez-Uribeondo J."/>
            <person name="Young S.K."/>
            <person name="Zeng Q."/>
            <person name="Gargeya S."/>
            <person name="Fitzgerald M."/>
            <person name="Abouelleil A."/>
            <person name="Alvarado L."/>
            <person name="Chapman S.B."/>
            <person name="Gainer-Dewar J."/>
            <person name="Goldberg J."/>
            <person name="Griggs A."/>
            <person name="Gujja S."/>
            <person name="Hansen M."/>
            <person name="Howarth C."/>
            <person name="Imamovic A."/>
            <person name="Ireland A."/>
            <person name="Larimer J."/>
            <person name="McCowan C."/>
            <person name="Murphy C."/>
            <person name="Pearson M."/>
            <person name="Poon T.W."/>
            <person name="Priest M."/>
            <person name="Roberts A."/>
            <person name="Saif S."/>
            <person name="Shea T."/>
            <person name="Sykes S."/>
            <person name="Wortman J."/>
            <person name="Nusbaum C."/>
            <person name="Birren B."/>
        </authorList>
    </citation>
    <scope>NUCLEOTIDE SEQUENCE [LARGE SCALE GENOMIC DNA]</scope>
    <source>
        <strain evidence="2">NJM9701</strain>
    </source>
</reference>
<accession>A0A024TI15</accession>
<evidence type="ECO:0000256" key="1">
    <source>
        <dbReference type="SAM" id="MobiDB-lite"/>
    </source>
</evidence>
<dbReference type="EMBL" id="KI913990">
    <property type="protein sequence ID" value="ETV93703.1"/>
    <property type="molecule type" value="Genomic_DNA"/>
</dbReference>
<feature type="region of interest" description="Disordered" evidence="1">
    <location>
        <begin position="87"/>
        <end position="107"/>
    </location>
</feature>
<sequence>MRSRTYAHVNGGCGTNGRVSWQFDKVAAKEEHLAHFGSMQVGFVHASRHEPALLATFSPTTADRLASLARYHATIAARRSCNLWGAKMNSSSSGRGNDSYRALGEAP</sequence>
<dbReference type="AlphaFoldDB" id="A0A024TI15"/>
<gene>
    <name evidence="2" type="ORF">H310_12467</name>
</gene>
<dbReference type="RefSeq" id="XP_008877744.1">
    <property type="nucleotide sequence ID" value="XM_008879522.1"/>
</dbReference>
<dbReference type="VEuPathDB" id="FungiDB:H310_12467"/>
<dbReference type="GeneID" id="20089517"/>
<name>A0A024TI15_9STRA</name>